<evidence type="ECO:0000256" key="11">
    <source>
        <dbReference type="PROSITE-ProRule" id="PRU00723"/>
    </source>
</evidence>
<evidence type="ECO:0000259" key="14">
    <source>
        <dbReference type="PROSITE" id="PS50103"/>
    </source>
</evidence>
<dbReference type="SUPFAM" id="SSF54928">
    <property type="entry name" value="RNA-binding domain, RBD"/>
    <property type="match status" value="1"/>
</dbReference>
<dbReference type="SMART" id="SM00361">
    <property type="entry name" value="RRM_1"/>
    <property type="match status" value="1"/>
</dbReference>
<proteinExistence type="predicted"/>
<accession>A0A8K1GYH0</accession>
<keyword evidence="5 11" id="KW-0863">Zinc-finger</keyword>
<evidence type="ECO:0000256" key="10">
    <source>
        <dbReference type="PROSITE-ProRule" id="PRU00176"/>
    </source>
</evidence>
<dbReference type="InterPro" id="IPR012677">
    <property type="entry name" value="Nucleotide-bd_a/b_plait_sf"/>
</dbReference>
<protein>
    <submittedName>
        <fullName evidence="15">Uncharacterized protein</fullName>
    </submittedName>
</protein>
<dbReference type="AlphaFoldDB" id="A0A8K1GYH0"/>
<evidence type="ECO:0000256" key="3">
    <source>
        <dbReference type="ARBA" id="ARBA00022723"/>
    </source>
</evidence>
<evidence type="ECO:0000256" key="7">
    <source>
        <dbReference type="ARBA" id="ARBA00022884"/>
    </source>
</evidence>
<keyword evidence="8" id="KW-0539">Nucleus</keyword>
<dbReference type="GO" id="GO:1990904">
    <property type="term" value="C:ribonucleoprotein complex"/>
    <property type="evidence" value="ECO:0007669"/>
    <property type="project" value="UniProtKB-KW"/>
</dbReference>
<feature type="region of interest" description="Disordered" evidence="12">
    <location>
        <begin position="93"/>
        <end position="113"/>
    </location>
</feature>
<dbReference type="GO" id="GO:0089701">
    <property type="term" value="C:U2AF complex"/>
    <property type="evidence" value="ECO:0007669"/>
    <property type="project" value="InterPro"/>
</dbReference>
<dbReference type="GO" id="GO:0008270">
    <property type="term" value="F:zinc ion binding"/>
    <property type="evidence" value="ECO:0007669"/>
    <property type="project" value="UniProtKB-KW"/>
</dbReference>
<dbReference type="FunFam" id="3.30.70.330:FF:000209">
    <property type="entry name" value="U2 small nuclear ribonucleoprotein auxiliary factor 35 kDa subunit-related protein 2"/>
    <property type="match status" value="1"/>
</dbReference>
<keyword evidence="9" id="KW-0687">Ribonucleoprotein</keyword>
<dbReference type="GO" id="GO:0000398">
    <property type="term" value="P:mRNA splicing, via spliceosome"/>
    <property type="evidence" value="ECO:0007669"/>
    <property type="project" value="InterPro"/>
</dbReference>
<keyword evidence="7 10" id="KW-0694">RNA-binding</keyword>
<evidence type="ECO:0000313" key="15">
    <source>
        <dbReference type="EMBL" id="TRZ26453.1"/>
    </source>
</evidence>
<sequence>MAAPMLVPEPPLGKPSHQKYRAILKKEKRKKKRQALAKLRDSEAAEKDESVSEEEEEEVEEEEEEEEEKKLEAERQKLHEQWLLREEKAQEEFKLKKEKEEAARKRQEEEERKIKEEWEEQQRKEREVAQQKQQEKREREAAVQRMLDQAESQLENGVSWHNPEPPENLGTEKDRANCPFYIKTGSCRFGDRCSRKHNYPTSSKTLLVRGMFITFGMEQCRRDDYDTDASLEYSDEETYQQFLEFYEDVLPEFQNVGKVVQFKVSCNYEPHLRGNVYVQYQSEKDCQAALALFSGRWYAGRQLHCEFCPVTRWKTAICASPKKWIPALENRSDPMRKKPKAGISCSQIEVHYNSQQRNINSFRKFGYLNFTNSIPHSKNIFPQDS</sequence>
<feature type="domain" description="RRM" evidence="13">
    <location>
        <begin position="204"/>
        <end position="310"/>
    </location>
</feature>
<gene>
    <name evidence="15" type="ORF">HGM15179_000610</name>
</gene>
<keyword evidence="16" id="KW-1185">Reference proteome</keyword>
<dbReference type="Proteomes" id="UP000796761">
    <property type="component" value="Unassembled WGS sequence"/>
</dbReference>
<dbReference type="CDD" id="cd12540">
    <property type="entry name" value="RRM_U2AFBPL"/>
    <property type="match status" value="1"/>
</dbReference>
<keyword evidence="4" id="KW-0677">Repeat</keyword>
<feature type="domain" description="C3H1-type" evidence="14">
    <location>
        <begin position="172"/>
        <end position="200"/>
    </location>
</feature>
<dbReference type="InterPro" id="IPR035979">
    <property type="entry name" value="RBD_domain_sf"/>
</dbReference>
<feature type="region of interest" description="Disordered" evidence="12">
    <location>
        <begin position="27"/>
        <end position="75"/>
    </location>
</feature>
<dbReference type="Pfam" id="PF00642">
    <property type="entry name" value="zf-CCCH"/>
    <property type="match status" value="1"/>
</dbReference>
<dbReference type="InterPro" id="IPR003954">
    <property type="entry name" value="RRM_euk-type"/>
</dbReference>
<dbReference type="InterPro" id="IPR000504">
    <property type="entry name" value="RRM_dom"/>
</dbReference>
<feature type="compositionally biased region" description="Basic and acidic residues" evidence="12">
    <location>
        <begin position="38"/>
        <end position="50"/>
    </location>
</feature>
<evidence type="ECO:0000256" key="4">
    <source>
        <dbReference type="ARBA" id="ARBA00022737"/>
    </source>
</evidence>
<evidence type="ECO:0000256" key="8">
    <source>
        <dbReference type="ARBA" id="ARBA00023242"/>
    </source>
</evidence>
<evidence type="ECO:0000313" key="16">
    <source>
        <dbReference type="Proteomes" id="UP000796761"/>
    </source>
</evidence>
<evidence type="ECO:0000256" key="12">
    <source>
        <dbReference type="SAM" id="MobiDB-lite"/>
    </source>
</evidence>
<name>A0A8K1GYH0_9PASS</name>
<feature type="zinc finger region" description="C3H1-type" evidence="11">
    <location>
        <begin position="172"/>
        <end position="200"/>
    </location>
</feature>
<dbReference type="EMBL" id="SWJQ01000013">
    <property type="protein sequence ID" value="TRZ26453.1"/>
    <property type="molecule type" value="Genomic_DNA"/>
</dbReference>
<dbReference type="GO" id="GO:0003723">
    <property type="term" value="F:RNA binding"/>
    <property type="evidence" value="ECO:0007669"/>
    <property type="project" value="UniProtKB-UniRule"/>
</dbReference>
<feature type="compositionally biased region" description="Acidic residues" evidence="12">
    <location>
        <begin position="51"/>
        <end position="67"/>
    </location>
</feature>
<comment type="caution">
    <text evidence="15">The sequence shown here is derived from an EMBL/GenBank/DDBJ whole genome shotgun (WGS) entry which is preliminary data.</text>
</comment>
<dbReference type="OrthoDB" id="75923at2759"/>
<evidence type="ECO:0000256" key="1">
    <source>
        <dbReference type="ARBA" id="ARBA00004123"/>
    </source>
</evidence>
<dbReference type="PRINTS" id="PR01848">
    <property type="entry name" value="U2AUXFACTOR"/>
</dbReference>
<organism evidence="15 16">
    <name type="scientific">Zosterops borbonicus</name>
    <dbReference type="NCBI Taxonomy" id="364589"/>
    <lineage>
        <taxon>Eukaryota</taxon>
        <taxon>Metazoa</taxon>
        <taxon>Chordata</taxon>
        <taxon>Craniata</taxon>
        <taxon>Vertebrata</taxon>
        <taxon>Euteleostomi</taxon>
        <taxon>Archelosauria</taxon>
        <taxon>Archosauria</taxon>
        <taxon>Dinosauria</taxon>
        <taxon>Saurischia</taxon>
        <taxon>Theropoda</taxon>
        <taxon>Coelurosauria</taxon>
        <taxon>Aves</taxon>
        <taxon>Neognathae</taxon>
        <taxon>Neoaves</taxon>
        <taxon>Telluraves</taxon>
        <taxon>Australaves</taxon>
        <taxon>Passeriformes</taxon>
        <taxon>Sylvioidea</taxon>
        <taxon>Zosteropidae</taxon>
        <taxon>Zosterops</taxon>
    </lineage>
</organism>
<comment type="subcellular location">
    <subcellularLocation>
        <location evidence="1">Nucleus</location>
    </subcellularLocation>
</comment>
<evidence type="ECO:0000256" key="6">
    <source>
        <dbReference type="ARBA" id="ARBA00022833"/>
    </source>
</evidence>
<evidence type="ECO:0000256" key="9">
    <source>
        <dbReference type="ARBA" id="ARBA00023274"/>
    </source>
</evidence>
<keyword evidence="3 11" id="KW-0479">Metal-binding</keyword>
<evidence type="ECO:0000256" key="2">
    <source>
        <dbReference type="ARBA" id="ARBA00022553"/>
    </source>
</evidence>
<dbReference type="PROSITE" id="PS50102">
    <property type="entry name" value="RRM"/>
    <property type="match status" value="1"/>
</dbReference>
<dbReference type="InterPro" id="IPR000571">
    <property type="entry name" value="Znf_CCCH"/>
</dbReference>
<dbReference type="Gene3D" id="2.30.30.1190">
    <property type="match status" value="1"/>
</dbReference>
<dbReference type="PROSITE" id="PS50103">
    <property type="entry name" value="ZF_C3H1"/>
    <property type="match status" value="1"/>
</dbReference>
<dbReference type="PANTHER" id="PTHR12620">
    <property type="entry name" value="U2 SNRNP AUXILIARY FACTOR, SMALL SUBUNIT"/>
    <property type="match status" value="1"/>
</dbReference>
<dbReference type="InterPro" id="IPR009145">
    <property type="entry name" value="U2AF_small"/>
</dbReference>
<dbReference type="Gene3D" id="3.30.70.330">
    <property type="match status" value="1"/>
</dbReference>
<reference evidence="15" key="1">
    <citation type="submission" date="2019-04" db="EMBL/GenBank/DDBJ databases">
        <title>Genome assembly of Zosterops borbonicus 15179.</title>
        <authorList>
            <person name="Leroy T."/>
            <person name="Anselmetti Y."/>
            <person name="Tilak M.-K."/>
            <person name="Nabholz B."/>
        </authorList>
    </citation>
    <scope>NUCLEOTIDE SEQUENCE</scope>
    <source>
        <strain evidence="15">HGM_15179</strain>
        <tissue evidence="15">Muscle</tissue>
    </source>
</reference>
<evidence type="ECO:0000256" key="5">
    <source>
        <dbReference type="ARBA" id="ARBA00022771"/>
    </source>
</evidence>
<keyword evidence="2" id="KW-0597">Phosphoprotein</keyword>
<dbReference type="SMART" id="SM00356">
    <property type="entry name" value="ZnF_C3H1"/>
    <property type="match status" value="1"/>
</dbReference>
<evidence type="ECO:0000259" key="13">
    <source>
        <dbReference type="PROSITE" id="PS50102"/>
    </source>
</evidence>
<keyword evidence="6 11" id="KW-0862">Zinc</keyword>